<gene>
    <name evidence="1" type="ordered locus">Cyan7425_4353</name>
</gene>
<dbReference type="AlphaFoldDB" id="B8HYK9"/>
<dbReference type="OrthoDB" id="485326at2"/>
<dbReference type="STRING" id="395961.Cyan7425_4353"/>
<reference evidence="1" key="1">
    <citation type="submission" date="2009-01" db="EMBL/GenBank/DDBJ databases">
        <title>Complete sequence of chromosome Cyanothece sp. PCC 7425.</title>
        <authorList>
            <consortium name="US DOE Joint Genome Institute"/>
            <person name="Lucas S."/>
            <person name="Copeland A."/>
            <person name="Lapidus A."/>
            <person name="Glavina del Rio T."/>
            <person name="Dalin E."/>
            <person name="Tice H."/>
            <person name="Bruce D."/>
            <person name="Goodwin L."/>
            <person name="Pitluck S."/>
            <person name="Sims D."/>
            <person name="Meineke L."/>
            <person name="Brettin T."/>
            <person name="Detter J.C."/>
            <person name="Han C."/>
            <person name="Larimer F."/>
            <person name="Land M."/>
            <person name="Hauser L."/>
            <person name="Kyrpides N."/>
            <person name="Ovchinnikova G."/>
            <person name="Liberton M."/>
            <person name="Stoeckel J."/>
            <person name="Banerjee A."/>
            <person name="Singh A."/>
            <person name="Page L."/>
            <person name="Sato H."/>
            <person name="Zhao L."/>
            <person name="Sherman L."/>
            <person name="Pakrasi H."/>
            <person name="Richardson P."/>
        </authorList>
    </citation>
    <scope>NUCLEOTIDE SEQUENCE</scope>
    <source>
        <strain evidence="1">PCC 7425</strain>
    </source>
</reference>
<evidence type="ECO:0000313" key="1">
    <source>
        <dbReference type="EMBL" id="ACL46663.1"/>
    </source>
</evidence>
<protein>
    <submittedName>
        <fullName evidence="1">Uncharacterized protein</fullName>
    </submittedName>
</protein>
<name>B8HYK9_CYAP4</name>
<sequence>MDYLYYLGNASLVLRIIQYLHQQNYLPVAFTTVIHQVDGWVVRIKMAQELSPKLAGNFRAFMNELGVTYQPGISLKMALWALETGQSTVEVMNRYQIAVVSHGCPDSTEIEEFRQQFIQGLGYCPETLA</sequence>
<dbReference type="eggNOG" id="ENOG50300H4">
    <property type="taxonomic scope" value="Bacteria"/>
</dbReference>
<accession>B8HYK9</accession>
<proteinExistence type="predicted"/>
<dbReference type="EMBL" id="CP001344">
    <property type="protein sequence ID" value="ACL46663.1"/>
    <property type="molecule type" value="Genomic_DNA"/>
</dbReference>
<dbReference type="KEGG" id="cyn:Cyan7425_4353"/>
<dbReference type="HOGENOM" id="CLU_137426_0_0_3"/>
<organism evidence="1">
    <name type="scientific">Cyanothece sp. (strain PCC 7425 / ATCC 29141)</name>
    <dbReference type="NCBI Taxonomy" id="395961"/>
    <lineage>
        <taxon>Bacteria</taxon>
        <taxon>Bacillati</taxon>
        <taxon>Cyanobacteriota</taxon>
        <taxon>Cyanophyceae</taxon>
        <taxon>Gomontiellales</taxon>
        <taxon>Cyanothecaceae</taxon>
        <taxon>Cyanothece</taxon>
    </lineage>
</organism>